<dbReference type="CDD" id="cd00531">
    <property type="entry name" value="NTF2_like"/>
    <property type="match status" value="1"/>
</dbReference>
<gene>
    <name evidence="2" type="ORF">GWO12_00015</name>
</gene>
<evidence type="ECO:0000313" key="2">
    <source>
        <dbReference type="EMBL" id="NIR73491.1"/>
    </source>
</evidence>
<name>A0AAE4Z773_9BACT</name>
<feature type="domain" description="DUF4440" evidence="1">
    <location>
        <begin position="39"/>
        <end position="147"/>
    </location>
</feature>
<dbReference type="Pfam" id="PF14534">
    <property type="entry name" value="DUF4440"/>
    <property type="match status" value="1"/>
</dbReference>
<evidence type="ECO:0000259" key="1">
    <source>
        <dbReference type="Pfam" id="PF14534"/>
    </source>
</evidence>
<dbReference type="Gene3D" id="3.10.450.50">
    <property type="match status" value="1"/>
</dbReference>
<comment type="caution">
    <text evidence="2">The sequence shown here is derived from an EMBL/GenBank/DDBJ whole genome shotgun (WGS) entry which is preliminary data.</text>
</comment>
<evidence type="ECO:0000313" key="3">
    <source>
        <dbReference type="Proteomes" id="UP000702544"/>
    </source>
</evidence>
<dbReference type="Proteomes" id="UP000702544">
    <property type="component" value="Unassembled WGS sequence"/>
</dbReference>
<accession>A0AAE4Z773</accession>
<proteinExistence type="predicted"/>
<sequence length="166" mass="17625">MKGFALFVLGAVIGLVAGALWIGPERVGDLPEEGVAAIQDAVGSYRRAFEANDWPMFATLYAEDAVVMPPNAPAVQGRAAIRELAEGWPTVASFGATVEEIDGCRDLAFVRGNYSLSVRPEGAPAPLDDTGKYVEIWRRQSDGSWLIAAEIWNSETPLAGSGEAGT</sequence>
<dbReference type="InterPro" id="IPR027843">
    <property type="entry name" value="DUF4440"/>
</dbReference>
<organism evidence="2 3">
    <name type="scientific">Candidatus Kutchimonas denitrificans</name>
    <dbReference type="NCBI Taxonomy" id="3056748"/>
    <lineage>
        <taxon>Bacteria</taxon>
        <taxon>Pseudomonadati</taxon>
        <taxon>Gemmatimonadota</taxon>
        <taxon>Gemmatimonadia</taxon>
        <taxon>Candidatus Palauibacterales</taxon>
        <taxon>Candidatus Palauibacteraceae</taxon>
        <taxon>Candidatus Kutchimonas</taxon>
    </lineage>
</organism>
<dbReference type="AlphaFoldDB" id="A0AAE4Z773"/>
<reference evidence="2 3" key="1">
    <citation type="submission" date="2020-01" db="EMBL/GenBank/DDBJ databases">
        <title>Genomes assembled from Gulf of Kutch pelagic sediment metagenomes.</title>
        <authorList>
            <person name="Chandrashekar M."/>
            <person name="Mahajan M.S."/>
            <person name="Dave K.J."/>
            <person name="Vatsa P."/>
            <person name="Nathani N.M."/>
        </authorList>
    </citation>
    <scope>NUCLEOTIDE SEQUENCE [LARGE SCALE GENOMIC DNA]</scope>
    <source>
        <strain evidence="2">KS3-K002</strain>
    </source>
</reference>
<dbReference type="EMBL" id="JAACAK010000001">
    <property type="protein sequence ID" value="NIR73491.1"/>
    <property type="molecule type" value="Genomic_DNA"/>
</dbReference>
<protein>
    <submittedName>
        <fullName evidence="2">DUF4440 domain-containing protein</fullName>
    </submittedName>
</protein>
<dbReference type="InterPro" id="IPR032710">
    <property type="entry name" value="NTF2-like_dom_sf"/>
</dbReference>
<dbReference type="SUPFAM" id="SSF54427">
    <property type="entry name" value="NTF2-like"/>
    <property type="match status" value="1"/>
</dbReference>